<evidence type="ECO:0000256" key="3">
    <source>
        <dbReference type="ARBA" id="ARBA00022741"/>
    </source>
</evidence>
<dbReference type="InterPro" id="IPR050494">
    <property type="entry name" value="Ser_Thr_dual-spec_kinase"/>
</dbReference>
<sequence>MQEIRYEILELMGQGTFGQVVQCRELSTNQYVAIKIIKRHNAFTAQGEKEINILKMLNQALNDDMNRYLQLRDHFVFREHICIVFELLSVSLHKVLRQSPQLSISDIKPIAFRLLETLDLLKSLHIVHTDLKPDNILLKSSDDLHDVKLIDYGSACIEHEMPLNYHIQTAFYRSPEVILRIPYDCSIDMWSFGCFVAEMFIGKPLFPSGNEAFLLYMMIATLKSLPPDSMLKKGIKSTAFFHLKGTQSDVTRLREKFTHDFQSLDERVMGCESEETNEDRICLLDFLKKILVYEPDKRYTPQQALNHPFITSSQPHSTSHIHTSLSTSPTTEESSEIKTPPIKILPSTKPLKSILKKKESMDLKGLVSPPQPQLENTLDSTIAFLYQPRPLIQPDPSLLQKNHSHPTLMMYPSYYPQYQPNQSSRYFSP</sequence>
<keyword evidence="4" id="KW-0418">Kinase</keyword>
<dbReference type="EMBL" id="JAANIU010000567">
    <property type="protein sequence ID" value="KAG1571422.1"/>
    <property type="molecule type" value="Genomic_DNA"/>
</dbReference>
<keyword evidence="2" id="KW-0808">Transferase</keyword>
<comment type="caution">
    <text evidence="8">The sequence shown here is derived from an EMBL/GenBank/DDBJ whole genome shotgun (WGS) entry which is preliminary data.</text>
</comment>
<dbReference type="InterPro" id="IPR000719">
    <property type="entry name" value="Prot_kinase_dom"/>
</dbReference>
<gene>
    <name evidence="8" type="ORF">G6F50_004630</name>
</gene>
<feature type="compositionally biased region" description="Low complexity" evidence="6">
    <location>
        <begin position="316"/>
        <end position="337"/>
    </location>
</feature>
<dbReference type="OMA" id="SIANTIH"/>
<protein>
    <recommendedName>
        <fullName evidence="7">Protein kinase domain-containing protein</fullName>
    </recommendedName>
</protein>
<evidence type="ECO:0000256" key="2">
    <source>
        <dbReference type="ARBA" id="ARBA00022679"/>
    </source>
</evidence>
<dbReference type="InterPro" id="IPR011009">
    <property type="entry name" value="Kinase-like_dom_sf"/>
</dbReference>
<keyword evidence="3" id="KW-0547">Nucleotide-binding</keyword>
<evidence type="ECO:0000259" key="7">
    <source>
        <dbReference type="PROSITE" id="PS50011"/>
    </source>
</evidence>
<dbReference type="InterPro" id="IPR008271">
    <property type="entry name" value="Ser/Thr_kinase_AS"/>
</dbReference>
<accession>A0A9P6Z746</accession>
<dbReference type="PANTHER" id="PTHR24058:SF17">
    <property type="entry name" value="HOMEODOMAIN INTERACTING PROTEIN KINASE, ISOFORM D"/>
    <property type="match status" value="1"/>
</dbReference>
<dbReference type="GO" id="GO:0005737">
    <property type="term" value="C:cytoplasm"/>
    <property type="evidence" value="ECO:0007669"/>
    <property type="project" value="TreeGrafter"/>
</dbReference>
<name>A0A9P6Z746_9FUNG</name>
<dbReference type="GO" id="GO:0004674">
    <property type="term" value="F:protein serine/threonine kinase activity"/>
    <property type="evidence" value="ECO:0007669"/>
    <property type="project" value="UniProtKB-KW"/>
</dbReference>
<dbReference type="PANTHER" id="PTHR24058">
    <property type="entry name" value="DUAL SPECIFICITY PROTEIN KINASE"/>
    <property type="match status" value="1"/>
</dbReference>
<evidence type="ECO:0000313" key="8">
    <source>
        <dbReference type="EMBL" id="KAG1571422.1"/>
    </source>
</evidence>
<dbReference type="Pfam" id="PF00069">
    <property type="entry name" value="Pkinase"/>
    <property type="match status" value="1"/>
</dbReference>
<dbReference type="Gene3D" id="1.10.510.10">
    <property type="entry name" value="Transferase(Phosphotransferase) domain 1"/>
    <property type="match status" value="1"/>
</dbReference>
<evidence type="ECO:0000313" key="9">
    <source>
        <dbReference type="Proteomes" id="UP000740926"/>
    </source>
</evidence>
<feature type="region of interest" description="Disordered" evidence="6">
    <location>
        <begin position="312"/>
        <end position="337"/>
    </location>
</feature>
<keyword evidence="5" id="KW-0067">ATP-binding</keyword>
<proteinExistence type="predicted"/>
<evidence type="ECO:0000256" key="4">
    <source>
        <dbReference type="ARBA" id="ARBA00022777"/>
    </source>
</evidence>
<dbReference type="GO" id="GO:0005524">
    <property type="term" value="F:ATP binding"/>
    <property type="evidence" value="ECO:0007669"/>
    <property type="project" value="UniProtKB-KW"/>
</dbReference>
<dbReference type="GO" id="GO:0004713">
    <property type="term" value="F:protein tyrosine kinase activity"/>
    <property type="evidence" value="ECO:0007669"/>
    <property type="project" value="TreeGrafter"/>
</dbReference>
<dbReference type="Gene3D" id="3.30.200.20">
    <property type="entry name" value="Phosphorylase Kinase, domain 1"/>
    <property type="match status" value="1"/>
</dbReference>
<reference evidence="8 9" key="1">
    <citation type="journal article" date="2020" name="Microb. Genom.">
        <title>Genetic diversity of clinical and environmental Mucorales isolates obtained from an investigation of mucormycosis cases among solid organ transplant recipients.</title>
        <authorList>
            <person name="Nguyen M.H."/>
            <person name="Kaul D."/>
            <person name="Muto C."/>
            <person name="Cheng S.J."/>
            <person name="Richter R.A."/>
            <person name="Bruno V.M."/>
            <person name="Liu G."/>
            <person name="Beyhan S."/>
            <person name="Sundermann A.J."/>
            <person name="Mounaud S."/>
            <person name="Pasculle A.W."/>
            <person name="Nierman W.C."/>
            <person name="Driscoll E."/>
            <person name="Cumbie R."/>
            <person name="Clancy C.J."/>
            <person name="Dupont C.L."/>
        </authorList>
    </citation>
    <scope>NUCLEOTIDE SEQUENCE [LARGE SCALE GENOMIC DNA]</scope>
    <source>
        <strain evidence="8 9">GL24</strain>
    </source>
</reference>
<evidence type="ECO:0000256" key="5">
    <source>
        <dbReference type="ARBA" id="ARBA00022840"/>
    </source>
</evidence>
<keyword evidence="9" id="KW-1185">Reference proteome</keyword>
<organism evidence="8 9">
    <name type="scientific">Rhizopus delemar</name>
    <dbReference type="NCBI Taxonomy" id="936053"/>
    <lineage>
        <taxon>Eukaryota</taxon>
        <taxon>Fungi</taxon>
        <taxon>Fungi incertae sedis</taxon>
        <taxon>Mucoromycota</taxon>
        <taxon>Mucoromycotina</taxon>
        <taxon>Mucoromycetes</taxon>
        <taxon>Mucorales</taxon>
        <taxon>Mucorineae</taxon>
        <taxon>Rhizopodaceae</taxon>
        <taxon>Rhizopus</taxon>
    </lineage>
</organism>
<dbReference type="PROSITE" id="PS50011">
    <property type="entry name" value="PROTEIN_KINASE_DOM"/>
    <property type="match status" value="1"/>
</dbReference>
<dbReference type="SMART" id="SM00220">
    <property type="entry name" value="S_TKc"/>
    <property type="match status" value="1"/>
</dbReference>
<dbReference type="AlphaFoldDB" id="A0A9P6Z746"/>
<evidence type="ECO:0000256" key="6">
    <source>
        <dbReference type="SAM" id="MobiDB-lite"/>
    </source>
</evidence>
<dbReference type="Proteomes" id="UP000740926">
    <property type="component" value="Unassembled WGS sequence"/>
</dbReference>
<dbReference type="PROSITE" id="PS00108">
    <property type="entry name" value="PROTEIN_KINASE_ST"/>
    <property type="match status" value="1"/>
</dbReference>
<dbReference type="SUPFAM" id="SSF56112">
    <property type="entry name" value="Protein kinase-like (PK-like)"/>
    <property type="match status" value="1"/>
</dbReference>
<keyword evidence="1" id="KW-0723">Serine/threonine-protein kinase</keyword>
<evidence type="ECO:0000256" key="1">
    <source>
        <dbReference type="ARBA" id="ARBA00022527"/>
    </source>
</evidence>
<feature type="domain" description="Protein kinase" evidence="7">
    <location>
        <begin position="6"/>
        <end position="310"/>
    </location>
</feature>